<feature type="transmembrane region" description="Helical" evidence="1">
    <location>
        <begin position="95"/>
        <end position="117"/>
    </location>
</feature>
<evidence type="ECO:0000313" key="2">
    <source>
        <dbReference type="EMBL" id="WEK47612.1"/>
    </source>
</evidence>
<feature type="transmembrane region" description="Helical" evidence="1">
    <location>
        <begin position="170"/>
        <end position="202"/>
    </location>
</feature>
<dbReference type="Proteomes" id="UP001218362">
    <property type="component" value="Chromosome"/>
</dbReference>
<keyword evidence="1" id="KW-1133">Transmembrane helix</keyword>
<feature type="transmembrane region" description="Helical" evidence="1">
    <location>
        <begin position="123"/>
        <end position="140"/>
    </location>
</feature>
<feature type="transmembrane region" description="Helical" evidence="1">
    <location>
        <begin position="354"/>
        <end position="371"/>
    </location>
</feature>
<feature type="transmembrane region" description="Helical" evidence="1">
    <location>
        <begin position="20"/>
        <end position="41"/>
    </location>
</feature>
<accession>A0AAJ5XAE0</accession>
<feature type="transmembrane region" description="Helical" evidence="1">
    <location>
        <begin position="328"/>
        <end position="347"/>
    </location>
</feature>
<evidence type="ECO:0000313" key="3">
    <source>
        <dbReference type="Proteomes" id="UP001218362"/>
    </source>
</evidence>
<protein>
    <submittedName>
        <fullName evidence="2">Uncharacterized protein</fullName>
    </submittedName>
</protein>
<keyword evidence="1" id="KW-0472">Membrane</keyword>
<dbReference type="EMBL" id="CP119316">
    <property type="protein sequence ID" value="WEK47612.1"/>
    <property type="molecule type" value="Genomic_DNA"/>
</dbReference>
<organism evidence="2 3">
    <name type="scientific">Candidatus Andeanibacterium colombiense</name>
    <dbReference type="NCBI Taxonomy" id="3121345"/>
    <lineage>
        <taxon>Bacteria</taxon>
        <taxon>Pseudomonadati</taxon>
        <taxon>Pseudomonadota</taxon>
        <taxon>Alphaproteobacteria</taxon>
        <taxon>Sphingomonadales</taxon>
        <taxon>Sphingomonadaceae</taxon>
        <taxon>Candidatus Andeanibacterium</taxon>
    </lineage>
</organism>
<feature type="transmembrane region" description="Helical" evidence="1">
    <location>
        <begin position="271"/>
        <end position="294"/>
    </location>
</feature>
<sequence length="566" mass="61815">MSSEAAMAPTQDMPRAGLRLPAAGAAFWPLAGVILALALHLGTALQRAVNWDEFWHYSQIHALRDGTLIQPLQTLYTRVFLWVIDLPGTGVDHIVILRLFMFGCLLAICASIHAMALRFADRGTAWLCVLIYLTGGYVLHHGTSFRFDPMAGALLMGSLAIMLRSRLNSWFILATAALAAIALVLTIKSVLYAPAFAGVAWLRWQEAENRNAMLARLAALAVATGLIGAAVFFLHSHTLGQAEVVDAKAKFGLLNSQQKMFGFGNLPYYSVIPRAAVLAPLAAICVLLTPAILLKRTAQGPAGAERVALWGLWLPITVLAFYHNSAPYFYVFILPPVLVAAVVAVPVLTRRYSLAALSLTTIAIACGIWAVDDHSGTQGRQRSLLEAADRMFPHPVNYFDLAGMLGRHHKQNAFMTPWGTELYLAGDTPSMRDTMEREPVPLVLDNDPMFTNALHGLPDPHFLPQDAAALRDNYLPFWGPFWLAGKAVRADGADHAEEFLVPGAYTVEDAPVRIDGQDYRAGEIATIARGRHELRAAGDTDARLIWGTRLARPADSPPPEPYWTSF</sequence>
<dbReference type="KEGG" id="acob:P0Y56_04780"/>
<reference evidence="2" key="1">
    <citation type="submission" date="2023-03" db="EMBL/GenBank/DDBJ databases">
        <title>Andean soil-derived lignocellulolytic bacterial consortium as a source of novel taxa and putative plastic-active enzymes.</title>
        <authorList>
            <person name="Diaz-Garcia L."/>
            <person name="Chuvochina M."/>
            <person name="Feuerriegel G."/>
            <person name="Bunk B."/>
            <person name="Sproer C."/>
            <person name="Streit W.R."/>
            <person name="Rodriguez L.M."/>
            <person name="Overmann J."/>
            <person name="Jimenez D.J."/>
        </authorList>
    </citation>
    <scope>NUCLEOTIDE SEQUENCE</scope>
    <source>
        <strain evidence="2">MAG 26</strain>
    </source>
</reference>
<feature type="transmembrane region" description="Helical" evidence="1">
    <location>
        <begin position="214"/>
        <end position="234"/>
    </location>
</feature>
<evidence type="ECO:0000256" key="1">
    <source>
        <dbReference type="SAM" id="Phobius"/>
    </source>
</evidence>
<feature type="transmembrane region" description="Helical" evidence="1">
    <location>
        <begin position="306"/>
        <end position="322"/>
    </location>
</feature>
<name>A0AAJ5XAE0_9SPHN</name>
<keyword evidence="1" id="KW-0812">Transmembrane</keyword>
<proteinExistence type="predicted"/>
<dbReference type="AlphaFoldDB" id="A0AAJ5XAE0"/>
<gene>
    <name evidence="2" type="ORF">P0Y56_04780</name>
</gene>